<dbReference type="GO" id="GO:0009236">
    <property type="term" value="P:cobalamin biosynthetic process"/>
    <property type="evidence" value="ECO:0007669"/>
    <property type="project" value="UniProtKB-UniRule"/>
</dbReference>
<evidence type="ECO:0000313" key="4">
    <source>
        <dbReference type="EMBL" id="MBB3810702.1"/>
    </source>
</evidence>
<keyword evidence="5" id="KW-1185">Reference proteome</keyword>
<dbReference type="InterPro" id="IPR002035">
    <property type="entry name" value="VWF_A"/>
</dbReference>
<feature type="compositionally biased region" description="Acidic residues" evidence="2">
    <location>
        <begin position="221"/>
        <end position="245"/>
    </location>
</feature>
<dbReference type="AlphaFoldDB" id="A0A7W5Z5V8"/>
<dbReference type="RefSeq" id="WP_183753898.1">
    <property type="nucleotide sequence ID" value="NZ_JACICC010000007.1"/>
</dbReference>
<dbReference type="EMBL" id="JACICC010000007">
    <property type="protein sequence ID" value="MBB3810702.1"/>
    <property type="molecule type" value="Genomic_DNA"/>
</dbReference>
<feature type="compositionally biased region" description="Basic and acidic residues" evidence="2">
    <location>
        <begin position="49"/>
        <end position="62"/>
    </location>
</feature>
<dbReference type="InterPro" id="IPR025861">
    <property type="entry name" value="CobT_VWA_dom"/>
</dbReference>
<keyword evidence="4" id="KW-0436">Ligase</keyword>
<dbReference type="InterPro" id="IPR036465">
    <property type="entry name" value="vWFA_dom_sf"/>
</dbReference>
<dbReference type="Pfam" id="PF06213">
    <property type="entry name" value="CobT"/>
    <property type="match status" value="1"/>
</dbReference>
<evidence type="ECO:0000256" key="1">
    <source>
        <dbReference type="NCBIfam" id="TIGR01651"/>
    </source>
</evidence>
<dbReference type="Pfam" id="PF11775">
    <property type="entry name" value="CobT_C"/>
    <property type="match status" value="1"/>
</dbReference>
<dbReference type="SUPFAM" id="SSF53300">
    <property type="entry name" value="vWA-like"/>
    <property type="match status" value="1"/>
</dbReference>
<dbReference type="InterPro" id="IPR006538">
    <property type="entry name" value="CobT"/>
</dbReference>
<sequence length="634" mass="70016">MTITNQRRSTGVQPNVTEPLKQAVAGTLRGIAGPLARELEVTFSNDRPSLTDERARLPEPPRRPSPQDIAVIRGNADSMALRLAVHNKAVHQKLAPEGAAALEAYNAIEQARVEAIGARRMSGVGANIAAMLEDRYHRGNYAEITDRADAPVADALALMVRERLTGLKPPAAAEKIVSLWRDAIEARAGKDLDRLTGNIDDQFAFARNIRELLASLDMADDANLEPDDSDDGDQDEAQGEEESSDGEAQQSSDTEQARIDAMDASSDDMEEGTSEADDAPSGEIPEESESSDAEESGTARNPPQANAEEWRGPVYKAYTTRFDEEIAAEDLCDADELTRLRAYLDKQIANVQGVVARLANRLQRRLLAQQNRAWEFDLEEGILDPARLTRVIIDPFQPLSFKFEKDMDFRDTVVTLLIDNSGSMRGRPITVAATCADILARTLERCAVKVEILGFTTRAWKGGQSREAWLQAGKPQGPGRLNDLRHIIYKSADAPWRRARRNLGLMMREGLLKENIDGEALDWAHKRLLGRPEQRRILMVISDGAPVDDSTLSVNPGNYLERHLRGVIEEIEGRSPVELIAIGIGHDVTRYYKRAVTIVDAEELGGAMTDKLAELFEESHGQPQQGSRRRKRAG</sequence>
<dbReference type="PANTHER" id="PTHR41248">
    <property type="entry name" value="NORD PROTEIN"/>
    <property type="match status" value="1"/>
</dbReference>
<dbReference type="GO" id="GO:0051116">
    <property type="term" value="F:cobaltochelatase activity"/>
    <property type="evidence" value="ECO:0007669"/>
    <property type="project" value="UniProtKB-UniRule"/>
</dbReference>
<comment type="caution">
    <text evidence="4">The sequence shown here is derived from an EMBL/GenBank/DDBJ whole genome shotgun (WGS) entry which is preliminary data.</text>
</comment>
<dbReference type="PIRSF" id="PIRSF031715">
    <property type="entry name" value="Cob_chel_CobT"/>
    <property type="match status" value="1"/>
</dbReference>
<dbReference type="Gene3D" id="3.40.50.410">
    <property type="entry name" value="von Willebrand factor, type A domain"/>
    <property type="match status" value="1"/>
</dbReference>
<feature type="compositionally biased region" description="Acidic residues" evidence="2">
    <location>
        <begin position="265"/>
        <end position="295"/>
    </location>
</feature>
<dbReference type="CDD" id="cd01454">
    <property type="entry name" value="vWA_norD_type"/>
    <property type="match status" value="1"/>
</dbReference>
<dbReference type="EC" id="6.6.1.2" evidence="1"/>
<dbReference type="Proteomes" id="UP000537592">
    <property type="component" value="Unassembled WGS sequence"/>
</dbReference>
<dbReference type="NCBIfam" id="TIGR01651">
    <property type="entry name" value="CobT"/>
    <property type="match status" value="1"/>
</dbReference>
<feature type="region of interest" description="Disordered" evidence="2">
    <location>
        <begin position="221"/>
        <end position="312"/>
    </location>
</feature>
<feature type="domain" description="VWFA" evidence="3">
    <location>
        <begin position="413"/>
        <end position="604"/>
    </location>
</feature>
<evidence type="ECO:0000313" key="5">
    <source>
        <dbReference type="Proteomes" id="UP000537592"/>
    </source>
</evidence>
<evidence type="ECO:0000256" key="2">
    <source>
        <dbReference type="SAM" id="MobiDB-lite"/>
    </source>
</evidence>
<accession>A0A7W5Z5V8</accession>
<dbReference type="PANTHER" id="PTHR41248:SF1">
    <property type="entry name" value="NORD PROTEIN"/>
    <property type="match status" value="1"/>
</dbReference>
<dbReference type="PROSITE" id="PS50234">
    <property type="entry name" value="VWFA"/>
    <property type="match status" value="1"/>
</dbReference>
<feature type="region of interest" description="Disordered" evidence="2">
    <location>
        <begin position="43"/>
        <end position="68"/>
    </location>
</feature>
<dbReference type="InterPro" id="IPR051928">
    <property type="entry name" value="NorD/CobT"/>
</dbReference>
<organism evidence="4 5">
    <name type="scientific">Pseudochelatococcus contaminans</name>
    <dbReference type="NCBI Taxonomy" id="1538103"/>
    <lineage>
        <taxon>Bacteria</taxon>
        <taxon>Pseudomonadati</taxon>
        <taxon>Pseudomonadota</taxon>
        <taxon>Alphaproteobacteria</taxon>
        <taxon>Hyphomicrobiales</taxon>
        <taxon>Chelatococcaceae</taxon>
        <taxon>Pseudochelatococcus</taxon>
    </lineage>
</organism>
<dbReference type="SMART" id="SM00327">
    <property type="entry name" value="VWA"/>
    <property type="match status" value="1"/>
</dbReference>
<protein>
    <recommendedName>
        <fullName evidence="1">Cobaltochelatase subunit CobT</fullName>
        <ecNumber evidence="1">6.6.1.2</ecNumber>
    </recommendedName>
</protein>
<reference evidence="4 5" key="1">
    <citation type="submission" date="2020-08" db="EMBL/GenBank/DDBJ databases">
        <title>Genomic Encyclopedia of Type Strains, Phase IV (KMG-IV): sequencing the most valuable type-strain genomes for metagenomic binning, comparative biology and taxonomic classification.</title>
        <authorList>
            <person name="Goeker M."/>
        </authorList>
    </citation>
    <scope>NUCLEOTIDE SEQUENCE [LARGE SCALE GENOMIC DNA]</scope>
    <source>
        <strain evidence="4 5">DSM 28760</strain>
    </source>
</reference>
<proteinExistence type="predicted"/>
<evidence type="ECO:0000259" key="3">
    <source>
        <dbReference type="PROSITE" id="PS50234"/>
    </source>
</evidence>
<name>A0A7W5Z5V8_9HYPH</name>
<gene>
    <name evidence="4" type="ORF">FHS81_002804</name>
</gene>